<evidence type="ECO:0000256" key="16">
    <source>
        <dbReference type="NCBIfam" id="TIGR00560"/>
    </source>
</evidence>
<feature type="transmembrane region" description="Helical" evidence="18">
    <location>
        <begin position="166"/>
        <end position="186"/>
    </location>
</feature>
<keyword evidence="13" id="KW-0594">Phospholipid biosynthesis</keyword>
<comment type="catalytic activity">
    <reaction evidence="15">
        <text>a CDP-1,2-diacyl-sn-glycerol + sn-glycerol 3-phosphate = a 1,2-diacyl-sn-glycero-3-phospho-(1'-sn-glycero-3'-phosphate) + CMP + H(+)</text>
        <dbReference type="Rhea" id="RHEA:12593"/>
        <dbReference type="ChEBI" id="CHEBI:15378"/>
        <dbReference type="ChEBI" id="CHEBI:57597"/>
        <dbReference type="ChEBI" id="CHEBI:58332"/>
        <dbReference type="ChEBI" id="CHEBI:60110"/>
        <dbReference type="ChEBI" id="CHEBI:60377"/>
        <dbReference type="EC" id="2.7.8.5"/>
    </reaction>
</comment>
<sequence>MNLPNKLSLFRILLVPVAALLYLFPYAHFHIAMPEFQIGFVDLSLVNLLVLAVFAVASFTDFLDGYLARKHDLITSLGKFLDPIADKLLVNTMFILFAAKGVVPIVPVIIMVARDTVVDGLRMNAAAQKRVVAAGYLGKVKTVLQMVTIVFVLLNNLPFELMRLPVTSFLLWLATIVSVLSGYSYFTQLKDLILASK</sequence>
<gene>
    <name evidence="19" type="primary">pgsA</name>
    <name evidence="19" type="ORF">NE663_02165</name>
</gene>
<evidence type="ECO:0000256" key="9">
    <source>
        <dbReference type="ARBA" id="ARBA00022692"/>
    </source>
</evidence>
<evidence type="ECO:0000256" key="13">
    <source>
        <dbReference type="ARBA" id="ARBA00023209"/>
    </source>
</evidence>
<keyword evidence="14" id="KW-1208">Phospholipid metabolism</keyword>
<keyword evidence="9 18" id="KW-0812">Transmembrane</keyword>
<dbReference type="PROSITE" id="PS00379">
    <property type="entry name" value="CDP_ALCOHOL_P_TRANSF"/>
    <property type="match status" value="1"/>
</dbReference>
<dbReference type="NCBIfam" id="TIGR00560">
    <property type="entry name" value="pgsA"/>
    <property type="match status" value="1"/>
</dbReference>
<evidence type="ECO:0000256" key="5">
    <source>
        <dbReference type="ARBA" id="ARBA00013170"/>
    </source>
</evidence>
<keyword evidence="12 18" id="KW-0472">Membrane</keyword>
<dbReference type="InterPro" id="IPR000462">
    <property type="entry name" value="CDP-OH_P_trans"/>
</dbReference>
<comment type="subcellular location">
    <subcellularLocation>
        <location evidence="2">Membrane</location>
        <topology evidence="2">Multi-pass membrane protein</topology>
    </subcellularLocation>
</comment>
<feature type="transmembrane region" description="Helical" evidence="18">
    <location>
        <begin position="133"/>
        <end position="154"/>
    </location>
</feature>
<evidence type="ECO:0000256" key="6">
    <source>
        <dbReference type="ARBA" id="ARBA00014944"/>
    </source>
</evidence>
<keyword evidence="11" id="KW-0443">Lipid metabolism</keyword>
<evidence type="ECO:0000256" key="18">
    <source>
        <dbReference type="SAM" id="Phobius"/>
    </source>
</evidence>
<keyword evidence="7" id="KW-0444">Lipid biosynthesis</keyword>
<evidence type="ECO:0000256" key="11">
    <source>
        <dbReference type="ARBA" id="ARBA00023098"/>
    </source>
</evidence>
<dbReference type="EC" id="2.7.8.5" evidence="5 16"/>
<comment type="pathway">
    <text evidence="3">Phospholipid metabolism; phosphatidylglycerol biosynthesis; phosphatidylglycerol from CDP-diacylglycerol: step 1/2.</text>
</comment>
<comment type="function">
    <text evidence="1">This protein catalyzes the committed step to the synthesis of the acidic phospholipids.</text>
</comment>
<evidence type="ECO:0000256" key="10">
    <source>
        <dbReference type="ARBA" id="ARBA00022989"/>
    </source>
</evidence>
<evidence type="ECO:0000256" key="3">
    <source>
        <dbReference type="ARBA" id="ARBA00005042"/>
    </source>
</evidence>
<evidence type="ECO:0000313" key="19">
    <source>
        <dbReference type="EMBL" id="MCQ5121066.1"/>
    </source>
</evidence>
<protein>
    <recommendedName>
        <fullName evidence="6 16">CDP-diacylglycerol--glycerol-3-phosphate 3-phosphatidyltransferase</fullName>
        <ecNumber evidence="5 16">2.7.8.5</ecNumber>
    </recommendedName>
</protein>
<dbReference type="InterPro" id="IPR043130">
    <property type="entry name" value="CDP-OH_PTrfase_TM_dom"/>
</dbReference>
<feature type="transmembrane region" description="Helical" evidence="18">
    <location>
        <begin position="88"/>
        <end position="113"/>
    </location>
</feature>
<name>A0ABT1SIN6_9FIRM</name>
<dbReference type="PANTHER" id="PTHR14269">
    <property type="entry name" value="CDP-DIACYLGLYCEROL--GLYCEROL-3-PHOSPHATE 3-PHOSPHATIDYLTRANSFERASE-RELATED"/>
    <property type="match status" value="1"/>
</dbReference>
<dbReference type="InterPro" id="IPR004570">
    <property type="entry name" value="Phosphatidylglycerol_P_synth"/>
</dbReference>
<comment type="similarity">
    <text evidence="4 17">Belongs to the CDP-alcohol phosphatidyltransferase class-I family.</text>
</comment>
<dbReference type="Pfam" id="PF01066">
    <property type="entry name" value="CDP-OH_P_transf"/>
    <property type="match status" value="1"/>
</dbReference>
<accession>A0ABT1SIN6</accession>
<feature type="transmembrane region" description="Helical" evidence="18">
    <location>
        <begin position="12"/>
        <end position="33"/>
    </location>
</feature>
<evidence type="ECO:0000256" key="15">
    <source>
        <dbReference type="ARBA" id="ARBA00048586"/>
    </source>
</evidence>
<feature type="transmembrane region" description="Helical" evidence="18">
    <location>
        <begin position="45"/>
        <end position="67"/>
    </location>
</feature>
<keyword evidence="10 18" id="KW-1133">Transmembrane helix</keyword>
<evidence type="ECO:0000256" key="8">
    <source>
        <dbReference type="ARBA" id="ARBA00022679"/>
    </source>
</evidence>
<evidence type="ECO:0000256" key="17">
    <source>
        <dbReference type="RuleBase" id="RU003750"/>
    </source>
</evidence>
<evidence type="ECO:0000256" key="1">
    <source>
        <dbReference type="ARBA" id="ARBA00003973"/>
    </source>
</evidence>
<dbReference type="PIRSF" id="PIRSF000847">
    <property type="entry name" value="Phos_ph_gly_syn"/>
    <property type="match status" value="1"/>
</dbReference>
<keyword evidence="20" id="KW-1185">Reference proteome</keyword>
<dbReference type="PANTHER" id="PTHR14269:SF62">
    <property type="entry name" value="CDP-DIACYLGLYCEROL--GLYCEROL-3-PHOSPHATE 3-PHOSPHATIDYLTRANSFERASE 1, CHLOROPLASTIC"/>
    <property type="match status" value="1"/>
</dbReference>
<dbReference type="Gene3D" id="1.20.120.1760">
    <property type="match status" value="1"/>
</dbReference>
<evidence type="ECO:0000256" key="4">
    <source>
        <dbReference type="ARBA" id="ARBA00010441"/>
    </source>
</evidence>
<evidence type="ECO:0000256" key="14">
    <source>
        <dbReference type="ARBA" id="ARBA00023264"/>
    </source>
</evidence>
<evidence type="ECO:0000256" key="7">
    <source>
        <dbReference type="ARBA" id="ARBA00022516"/>
    </source>
</evidence>
<organism evidence="19 20">
    <name type="scientific">Massilicoli timonensis</name>
    <dbReference type="NCBI Taxonomy" id="2015901"/>
    <lineage>
        <taxon>Bacteria</taxon>
        <taxon>Bacillati</taxon>
        <taxon>Bacillota</taxon>
        <taxon>Erysipelotrichia</taxon>
        <taxon>Erysipelotrichales</taxon>
        <taxon>Erysipelotrichaceae</taxon>
        <taxon>Massilicoli</taxon>
    </lineage>
</organism>
<dbReference type="Proteomes" id="UP001524435">
    <property type="component" value="Unassembled WGS sequence"/>
</dbReference>
<evidence type="ECO:0000256" key="12">
    <source>
        <dbReference type="ARBA" id="ARBA00023136"/>
    </source>
</evidence>
<dbReference type="InterPro" id="IPR050324">
    <property type="entry name" value="CDP-alcohol_PTase-I"/>
</dbReference>
<dbReference type="RefSeq" id="WP_102267087.1">
    <property type="nucleotide sequence ID" value="NZ_CALVCM010000009.1"/>
</dbReference>
<evidence type="ECO:0000256" key="2">
    <source>
        <dbReference type="ARBA" id="ARBA00004141"/>
    </source>
</evidence>
<reference evidence="19 20" key="1">
    <citation type="submission" date="2022-06" db="EMBL/GenBank/DDBJ databases">
        <title>Isolation of gut microbiota from human fecal samples.</title>
        <authorList>
            <person name="Pamer E.G."/>
            <person name="Barat B."/>
            <person name="Waligurski E."/>
            <person name="Medina S."/>
            <person name="Paddock L."/>
            <person name="Mostad J."/>
        </authorList>
    </citation>
    <scope>NUCLEOTIDE SEQUENCE [LARGE SCALE GENOMIC DNA]</scope>
    <source>
        <strain evidence="19 20">DFI.6.1</strain>
    </source>
</reference>
<keyword evidence="8 17" id="KW-0808">Transferase</keyword>
<proteinExistence type="inferred from homology"/>
<comment type="caution">
    <text evidence="19">The sequence shown here is derived from an EMBL/GenBank/DDBJ whole genome shotgun (WGS) entry which is preliminary data.</text>
</comment>
<evidence type="ECO:0000313" key="20">
    <source>
        <dbReference type="Proteomes" id="UP001524435"/>
    </source>
</evidence>
<dbReference type="GO" id="GO:0008444">
    <property type="term" value="F:CDP-diacylglycerol-glycerol-3-phosphate 3-phosphatidyltransferase activity"/>
    <property type="evidence" value="ECO:0007669"/>
    <property type="project" value="UniProtKB-EC"/>
</dbReference>
<dbReference type="InterPro" id="IPR048254">
    <property type="entry name" value="CDP_ALCOHOL_P_TRANSF_CS"/>
</dbReference>
<dbReference type="EMBL" id="JANGCH010000002">
    <property type="protein sequence ID" value="MCQ5121066.1"/>
    <property type="molecule type" value="Genomic_DNA"/>
</dbReference>